<dbReference type="Pfam" id="PF24959">
    <property type="entry name" value="FH3_FHOD1-3"/>
    <property type="match status" value="1"/>
</dbReference>
<dbReference type="RefSeq" id="XP_004255974.1">
    <property type="nucleotide sequence ID" value="XM_004255926.1"/>
</dbReference>
<dbReference type="SUPFAM" id="SSF48371">
    <property type="entry name" value="ARM repeat"/>
    <property type="match status" value="1"/>
</dbReference>
<dbReference type="PROSITE" id="PS51444">
    <property type="entry name" value="FH2"/>
    <property type="match status" value="1"/>
</dbReference>
<dbReference type="SUPFAM" id="SSF101447">
    <property type="entry name" value="Formin homology 2 domain (FH2 domain)"/>
    <property type="match status" value="1"/>
</dbReference>
<feature type="domain" description="FH2" evidence="5">
    <location>
        <begin position="421"/>
        <end position="787"/>
    </location>
</feature>
<keyword evidence="3" id="KW-0009">Actin-binding</keyword>
<protein>
    <recommendedName>
        <fullName evidence="5">FH2 domain-containing protein</fullName>
    </recommendedName>
</protein>
<dbReference type="Gene3D" id="1.25.10.10">
    <property type="entry name" value="Leucine-rich Repeat Variant"/>
    <property type="match status" value="1"/>
</dbReference>
<dbReference type="VEuPathDB" id="AmoebaDB:EIN_486350"/>
<proteinExistence type="inferred from homology"/>
<dbReference type="InterPro" id="IPR011989">
    <property type="entry name" value="ARM-like"/>
</dbReference>
<organism evidence="6 7">
    <name type="scientific">Entamoeba invadens IP1</name>
    <dbReference type="NCBI Taxonomy" id="370355"/>
    <lineage>
        <taxon>Eukaryota</taxon>
        <taxon>Amoebozoa</taxon>
        <taxon>Evosea</taxon>
        <taxon>Archamoebae</taxon>
        <taxon>Mastigamoebida</taxon>
        <taxon>Entamoebidae</taxon>
        <taxon>Entamoeba</taxon>
    </lineage>
</organism>
<dbReference type="EMBL" id="KB206670">
    <property type="protein sequence ID" value="ELP89203.1"/>
    <property type="molecule type" value="Genomic_DNA"/>
</dbReference>
<name>A0A0A1UAJ4_ENTIV</name>
<evidence type="ECO:0000313" key="6">
    <source>
        <dbReference type="EMBL" id="ELP89203.1"/>
    </source>
</evidence>
<reference evidence="6 7" key="1">
    <citation type="submission" date="2012-10" db="EMBL/GenBank/DDBJ databases">
        <authorList>
            <person name="Zafar N."/>
            <person name="Inman J."/>
            <person name="Hall N."/>
            <person name="Lorenzi H."/>
            <person name="Caler E."/>
        </authorList>
    </citation>
    <scope>NUCLEOTIDE SEQUENCE [LARGE SCALE GENOMIC DNA]</scope>
    <source>
        <strain evidence="6 7">IP1</strain>
    </source>
</reference>
<dbReference type="Pfam" id="PF02181">
    <property type="entry name" value="FH2"/>
    <property type="match status" value="1"/>
</dbReference>
<dbReference type="GO" id="GO:0030866">
    <property type="term" value="P:cortical actin cytoskeleton organization"/>
    <property type="evidence" value="ECO:0007669"/>
    <property type="project" value="TreeGrafter"/>
</dbReference>
<dbReference type="GO" id="GO:0007015">
    <property type="term" value="P:actin filament organization"/>
    <property type="evidence" value="ECO:0007669"/>
    <property type="project" value="UniProtKB-ARBA"/>
</dbReference>
<evidence type="ECO:0000256" key="2">
    <source>
        <dbReference type="ARBA" id="ARBA00023054"/>
    </source>
</evidence>
<keyword evidence="7" id="KW-1185">Reference proteome</keyword>
<dbReference type="OrthoDB" id="28106at2759"/>
<evidence type="ECO:0000313" key="7">
    <source>
        <dbReference type="Proteomes" id="UP000014680"/>
    </source>
</evidence>
<dbReference type="InterPro" id="IPR042201">
    <property type="entry name" value="FH2_Formin_sf"/>
</dbReference>
<dbReference type="GO" id="GO:0051015">
    <property type="term" value="F:actin filament binding"/>
    <property type="evidence" value="ECO:0007669"/>
    <property type="project" value="TreeGrafter"/>
</dbReference>
<sequence length="809" mass="92841">MSVKVILVRESEKRRVKTIDCASIPKDQQNDFILKEVGIVNEDEYIINWQEKEVIIEMKPKVRAKMYVQRFKTVIENDEKKNLIKELAFAMKDKEVGENICKFGIDYLMDLLYDQIETQYGLITLRISMSRDAVFSRVVDDQKFITKLYSLIERDDVTIKWQATEIIAIIVTFGGIDIIRKAAKEYARHHGEQTFEILIKMMSDKENEETALLGALVVGSLLVGSTVDKKKSIVKKMENVHLSKTVEQMVANFPSSEKIKMQAMTVQNNTYYTQKVKQEKVKKEYFSTSKILEEVTAERDKIRTEVMETENEIFSVKSETESTKGDVLVCENELAFLKQSLEKKKKEYEELLSSLPQDVFQKSDQDLRALALDLRRKRDKLRFDVQEMEKRRSQISESKEEMAYKDMIVQMQKDSKQGFIKKENKKKNIRTAPLPWHKVITMQRGADTTVWDEIDEFDITERDTEGLIHNFDFNESIEDNDPSQVPYPLNKYLLFSLLKLHLPPNRMLIQKIQNLDTTLPIEDVKTLIQCLPTTGEANIIKGSKGIDVTSVIAIQLCNEPFLITKLQIWLELRNITDDIDKATTIMTTIADCLNTLQSSSELLELLRICLNFGNILNAKSPSRANAQAFSLEALLLLKDVPGTLQNGLKYVLGHVDPRILLEQIAICRDAVFDTEDAIKILSNVKDKLKPLEEKMVDLEKVCNDLCSTNLKTSFDSLTVAVSNAFKVSDRLNSLVNAIADWFGMDYTSSFFKIFSEFVRDLSAVLDSHEFENLMDLEMTPLPQTSDPVDSFVNNIINGTTLPTPFHFVY</sequence>
<dbReference type="Proteomes" id="UP000014680">
    <property type="component" value="Unassembled WGS sequence"/>
</dbReference>
<dbReference type="AlphaFoldDB" id="A0A0A1UAJ4"/>
<dbReference type="GeneID" id="14888217"/>
<evidence type="ECO:0000256" key="3">
    <source>
        <dbReference type="ARBA" id="ARBA00023203"/>
    </source>
</evidence>
<dbReference type="InterPro" id="IPR016024">
    <property type="entry name" value="ARM-type_fold"/>
</dbReference>
<dbReference type="PANTHER" id="PTHR45920">
    <property type="entry name" value="FORMIN HOMOLOGY 2 DOMAIN CONTAINING, ISOFORM I"/>
    <property type="match status" value="1"/>
</dbReference>
<evidence type="ECO:0000256" key="1">
    <source>
        <dbReference type="ARBA" id="ARBA00008214"/>
    </source>
</evidence>
<dbReference type="GO" id="GO:0005856">
    <property type="term" value="C:cytoskeleton"/>
    <property type="evidence" value="ECO:0007669"/>
    <property type="project" value="TreeGrafter"/>
</dbReference>
<dbReference type="SMART" id="SM00498">
    <property type="entry name" value="FH2"/>
    <property type="match status" value="1"/>
</dbReference>
<comment type="similarity">
    <text evidence="1">Belongs to the formin homology family. Diaphanous subfamily.</text>
</comment>
<accession>A0A0A1UAJ4</accession>
<dbReference type="InterPro" id="IPR056771">
    <property type="entry name" value="FH3_FHOD1-3-like"/>
</dbReference>
<dbReference type="GO" id="GO:0005737">
    <property type="term" value="C:cytoplasm"/>
    <property type="evidence" value="ECO:0007669"/>
    <property type="project" value="TreeGrafter"/>
</dbReference>
<evidence type="ECO:0000259" key="5">
    <source>
        <dbReference type="PROSITE" id="PS51444"/>
    </source>
</evidence>
<evidence type="ECO:0000256" key="4">
    <source>
        <dbReference type="SAM" id="Coils"/>
    </source>
</evidence>
<dbReference type="OMA" id="AIQLCNE"/>
<feature type="coiled-coil region" evidence="4">
    <location>
        <begin position="292"/>
        <end position="391"/>
    </location>
</feature>
<dbReference type="KEGG" id="eiv:EIN_486350"/>
<dbReference type="Gene3D" id="1.20.58.2220">
    <property type="entry name" value="Formin, FH2 domain"/>
    <property type="match status" value="1"/>
</dbReference>
<dbReference type="InterPro" id="IPR015425">
    <property type="entry name" value="FH2_Formin"/>
</dbReference>
<gene>
    <name evidence="6" type="ORF">EIN_486350</name>
</gene>
<keyword evidence="2 4" id="KW-0175">Coiled coil</keyword>
<dbReference type="PANTHER" id="PTHR45920:SF7">
    <property type="entry name" value="FORMIN-G"/>
    <property type="match status" value="1"/>
</dbReference>